<accession>A0ABR2MTP2</accession>
<reference evidence="1 2" key="1">
    <citation type="journal article" date="2022" name="Nat. Plants">
        <title>Genomes of leafy and leafless Platanthera orchids illuminate the evolution of mycoheterotrophy.</title>
        <authorList>
            <person name="Li M.H."/>
            <person name="Liu K.W."/>
            <person name="Li Z."/>
            <person name="Lu H.C."/>
            <person name="Ye Q.L."/>
            <person name="Zhang D."/>
            <person name="Wang J.Y."/>
            <person name="Li Y.F."/>
            <person name="Zhong Z.M."/>
            <person name="Liu X."/>
            <person name="Yu X."/>
            <person name="Liu D.K."/>
            <person name="Tu X.D."/>
            <person name="Liu B."/>
            <person name="Hao Y."/>
            <person name="Liao X.Y."/>
            <person name="Jiang Y.T."/>
            <person name="Sun W.H."/>
            <person name="Chen J."/>
            <person name="Chen Y.Q."/>
            <person name="Ai Y."/>
            <person name="Zhai J.W."/>
            <person name="Wu S.S."/>
            <person name="Zhou Z."/>
            <person name="Hsiao Y.Y."/>
            <person name="Wu W.L."/>
            <person name="Chen Y.Y."/>
            <person name="Lin Y.F."/>
            <person name="Hsu J.L."/>
            <person name="Li C.Y."/>
            <person name="Wang Z.W."/>
            <person name="Zhao X."/>
            <person name="Zhong W.Y."/>
            <person name="Ma X.K."/>
            <person name="Ma L."/>
            <person name="Huang J."/>
            <person name="Chen G.Z."/>
            <person name="Huang M.Z."/>
            <person name="Huang L."/>
            <person name="Peng D.H."/>
            <person name="Luo Y.B."/>
            <person name="Zou S.Q."/>
            <person name="Chen S.P."/>
            <person name="Lan S."/>
            <person name="Tsai W.C."/>
            <person name="Van de Peer Y."/>
            <person name="Liu Z.J."/>
        </authorList>
    </citation>
    <scope>NUCLEOTIDE SEQUENCE [LARGE SCALE GENOMIC DNA]</scope>
    <source>
        <strain evidence="1">Lor288</strain>
    </source>
</reference>
<dbReference type="EMBL" id="JBBWWR010000005">
    <property type="protein sequence ID" value="KAK8967331.1"/>
    <property type="molecule type" value="Genomic_DNA"/>
</dbReference>
<gene>
    <name evidence="1" type="ORF">KSP40_PGU001401</name>
</gene>
<evidence type="ECO:0000313" key="1">
    <source>
        <dbReference type="EMBL" id="KAK8967331.1"/>
    </source>
</evidence>
<name>A0ABR2MTP2_9ASPA</name>
<dbReference type="Proteomes" id="UP001412067">
    <property type="component" value="Unassembled WGS sequence"/>
</dbReference>
<sequence>MGFCAILLPRRDFTGGRHLLSTESLGFLPFASHVSSYSQRTYVFFIIFTISSLTFSRNLLKLFFSLFLSAMATDSARGNSLFTDEELKEISGLKKGRDLWKSHALH</sequence>
<evidence type="ECO:0000313" key="2">
    <source>
        <dbReference type="Proteomes" id="UP001412067"/>
    </source>
</evidence>
<protein>
    <submittedName>
        <fullName evidence="1">Uncharacterized protein</fullName>
    </submittedName>
</protein>
<keyword evidence="2" id="KW-1185">Reference proteome</keyword>
<proteinExistence type="predicted"/>
<comment type="caution">
    <text evidence="1">The sequence shown here is derived from an EMBL/GenBank/DDBJ whole genome shotgun (WGS) entry which is preliminary data.</text>
</comment>
<organism evidence="1 2">
    <name type="scientific">Platanthera guangdongensis</name>
    <dbReference type="NCBI Taxonomy" id="2320717"/>
    <lineage>
        <taxon>Eukaryota</taxon>
        <taxon>Viridiplantae</taxon>
        <taxon>Streptophyta</taxon>
        <taxon>Embryophyta</taxon>
        <taxon>Tracheophyta</taxon>
        <taxon>Spermatophyta</taxon>
        <taxon>Magnoliopsida</taxon>
        <taxon>Liliopsida</taxon>
        <taxon>Asparagales</taxon>
        <taxon>Orchidaceae</taxon>
        <taxon>Orchidoideae</taxon>
        <taxon>Orchideae</taxon>
        <taxon>Orchidinae</taxon>
        <taxon>Platanthera</taxon>
    </lineage>
</organism>